<evidence type="ECO:0000313" key="2">
    <source>
        <dbReference type="EMBL" id="MBB6060940.1"/>
    </source>
</evidence>
<gene>
    <name evidence="2" type="ORF">HNQ93_003816</name>
</gene>
<dbReference type="GO" id="GO:0016740">
    <property type="term" value="F:transferase activity"/>
    <property type="evidence" value="ECO:0007669"/>
    <property type="project" value="UniProtKB-KW"/>
</dbReference>
<organism evidence="2 3">
    <name type="scientific">Hymenobacter luteus</name>
    <dbReference type="NCBI Taxonomy" id="1411122"/>
    <lineage>
        <taxon>Bacteria</taxon>
        <taxon>Pseudomonadati</taxon>
        <taxon>Bacteroidota</taxon>
        <taxon>Cytophagia</taxon>
        <taxon>Cytophagales</taxon>
        <taxon>Hymenobacteraceae</taxon>
        <taxon>Hymenobacter</taxon>
    </lineage>
</organism>
<dbReference type="EMBL" id="JACHGG010000007">
    <property type="protein sequence ID" value="MBB6060940.1"/>
    <property type="molecule type" value="Genomic_DNA"/>
</dbReference>
<dbReference type="PANTHER" id="PTHR40469">
    <property type="entry name" value="SECRETED GLYCOSYL HYDROLASE"/>
    <property type="match status" value="1"/>
</dbReference>
<dbReference type="RefSeq" id="WP_183405049.1">
    <property type="nucleotide sequence ID" value="NZ_JACHGG010000007.1"/>
</dbReference>
<keyword evidence="2" id="KW-0315">Glutamine amidotransferase</keyword>
<evidence type="ECO:0000313" key="3">
    <source>
        <dbReference type="Proteomes" id="UP000532746"/>
    </source>
</evidence>
<dbReference type="Gene3D" id="3.40.50.880">
    <property type="match status" value="1"/>
</dbReference>
<keyword evidence="2" id="KW-0808">Transferase</keyword>
<accession>A0A7W9T3P9</accession>
<dbReference type="PANTHER" id="PTHR40469:SF2">
    <property type="entry name" value="GALACTOSE-BINDING DOMAIN-LIKE SUPERFAMILY PROTEIN"/>
    <property type="match status" value="1"/>
</dbReference>
<proteinExistence type="predicted"/>
<reference evidence="2 3" key="1">
    <citation type="submission" date="2020-08" db="EMBL/GenBank/DDBJ databases">
        <title>Genomic Encyclopedia of Type Strains, Phase IV (KMG-IV): sequencing the most valuable type-strain genomes for metagenomic binning, comparative biology and taxonomic classification.</title>
        <authorList>
            <person name="Goeker M."/>
        </authorList>
    </citation>
    <scope>NUCLEOTIDE SEQUENCE [LARGE SCALE GENOMIC DNA]</scope>
    <source>
        <strain evidence="2 3">DSM 26718</strain>
    </source>
</reference>
<dbReference type="Proteomes" id="UP000532746">
    <property type="component" value="Unassembled WGS sequence"/>
</dbReference>
<name>A0A7W9T3P9_9BACT</name>
<comment type="caution">
    <text evidence="2">The sequence shown here is derived from an EMBL/GenBank/DDBJ whole genome shotgun (WGS) entry which is preliminary data.</text>
</comment>
<evidence type="ECO:0000259" key="1">
    <source>
        <dbReference type="Pfam" id="PF06283"/>
    </source>
</evidence>
<dbReference type="AlphaFoldDB" id="A0A7W9T3P9"/>
<sequence length="247" mass="27023">MLTPWLPTGLLTTLLLGCTGSNPPTPPKPAKHALLVFYKTAGFRHESIPAGLRAIQQLGAEHGFAVDTTNAAARFTPEQLQPYGAVVFLNTTQDVLNPVQQTAFEQYIRAGKGFVGVHAATDTEYDWPWYNGLVGAYFSSHPAVQTATVRVVDKQHPATDFLPATWSRTDEWYNFKSIRPGLTILATLDETTYSGGTNGPTHPIAWYHSYDGGRAFYTAGGHTAESYTEPLFVRHLLGGIRYALGQP</sequence>
<protein>
    <submittedName>
        <fullName evidence="2">Type 1 glutamine amidotransferase</fullName>
    </submittedName>
</protein>
<keyword evidence="3" id="KW-1185">Reference proteome</keyword>
<dbReference type="InterPro" id="IPR029010">
    <property type="entry name" value="ThuA-like"/>
</dbReference>
<feature type="domain" description="ThuA-like" evidence="1">
    <location>
        <begin position="34"/>
        <end position="243"/>
    </location>
</feature>
<dbReference type="InterPro" id="IPR029062">
    <property type="entry name" value="Class_I_gatase-like"/>
</dbReference>
<dbReference type="Pfam" id="PF06283">
    <property type="entry name" value="ThuA"/>
    <property type="match status" value="1"/>
</dbReference>
<dbReference type="SUPFAM" id="SSF52317">
    <property type="entry name" value="Class I glutamine amidotransferase-like"/>
    <property type="match status" value="1"/>
</dbReference>